<dbReference type="Proteomes" id="UP001595872">
    <property type="component" value="Unassembled WGS sequence"/>
</dbReference>
<dbReference type="InterPro" id="IPR051157">
    <property type="entry name" value="PDH/Transketolase"/>
</dbReference>
<name>A0ABV9U1H3_9ACTN</name>
<comment type="caution">
    <text evidence="2">The sequence shown here is derived from an EMBL/GenBank/DDBJ whole genome shotgun (WGS) entry which is preliminary data.</text>
</comment>
<feature type="domain" description="Transketolase-like pyrimidine-binding" evidence="1">
    <location>
        <begin position="16"/>
        <end position="179"/>
    </location>
</feature>
<dbReference type="EMBL" id="JBHSIT010000005">
    <property type="protein sequence ID" value="MFC4909659.1"/>
    <property type="molecule type" value="Genomic_DNA"/>
</dbReference>
<dbReference type="InterPro" id="IPR005475">
    <property type="entry name" value="Transketolase-like_Pyr-bd"/>
</dbReference>
<dbReference type="Pfam" id="PF02779">
    <property type="entry name" value="Transket_pyr"/>
    <property type="match status" value="1"/>
</dbReference>
<sequence length="365" mass="37133">MTAGPERSAERRPAQRSAREVYRDLLPELMLADERLYCLDSDTGLFDPDAFADFPGRYLNLGIAEQALMGTAAGLAASGKIPFVTTMATFATTRALEAVKIDIVYNALPVRIVATHGGLAAGHLGPTHHALEDLAVTRTLPGLTVVVPADAAQAEAAIRQAAALPGPLYVRLGRKATPDVASALNVAGGGSNADGGSNAGGGANADGGSDAGGGAFEIGRAQRLRPGRDLAIIACGPHPVLAALDAADRLAEHGVRAAVLNLHTLRPLDADAVVGAVAGTAGAVTVEEHWRSGGLGGAVAETLAEHAPARVVRVGMPDTFAERAGGQRDLLDRYGITADAVVAAATDLIGRIPGGGTDDPDLSRV</sequence>
<dbReference type="Gene3D" id="3.40.50.920">
    <property type="match status" value="1"/>
</dbReference>
<proteinExistence type="predicted"/>
<evidence type="ECO:0000313" key="2">
    <source>
        <dbReference type="EMBL" id="MFC4909659.1"/>
    </source>
</evidence>
<dbReference type="Pfam" id="PF02780">
    <property type="entry name" value="Transketolase_C"/>
    <property type="match status" value="1"/>
</dbReference>
<dbReference type="SMART" id="SM00861">
    <property type="entry name" value="Transket_pyr"/>
    <property type="match status" value="1"/>
</dbReference>
<dbReference type="SUPFAM" id="SSF52518">
    <property type="entry name" value="Thiamin diphosphate-binding fold (THDP-binding)"/>
    <property type="match status" value="1"/>
</dbReference>
<dbReference type="RefSeq" id="WP_378257330.1">
    <property type="nucleotide sequence ID" value="NZ_JBHSIT010000005.1"/>
</dbReference>
<gene>
    <name evidence="2" type="ORF">ACFPCY_20215</name>
</gene>
<accession>A0ABV9U1H3</accession>
<dbReference type="CDD" id="cd07033">
    <property type="entry name" value="TPP_PYR_DXS_TK_like"/>
    <property type="match status" value="1"/>
</dbReference>
<dbReference type="InterPro" id="IPR033248">
    <property type="entry name" value="Transketolase_C"/>
</dbReference>
<dbReference type="InterPro" id="IPR029061">
    <property type="entry name" value="THDP-binding"/>
</dbReference>
<dbReference type="InterPro" id="IPR009014">
    <property type="entry name" value="Transketo_C/PFOR_II"/>
</dbReference>
<keyword evidence="3" id="KW-1185">Reference proteome</keyword>
<dbReference type="Gene3D" id="3.40.50.970">
    <property type="match status" value="1"/>
</dbReference>
<protein>
    <submittedName>
        <fullName evidence="2">Transketolase family protein</fullName>
    </submittedName>
</protein>
<dbReference type="SUPFAM" id="SSF52922">
    <property type="entry name" value="TK C-terminal domain-like"/>
    <property type="match status" value="1"/>
</dbReference>
<dbReference type="PANTHER" id="PTHR43825">
    <property type="entry name" value="PYRUVATE DEHYDROGENASE E1 COMPONENT"/>
    <property type="match status" value="1"/>
</dbReference>
<evidence type="ECO:0000259" key="1">
    <source>
        <dbReference type="SMART" id="SM00861"/>
    </source>
</evidence>
<organism evidence="2 3">
    <name type="scientific">Actinomadura gamaensis</name>
    <dbReference type="NCBI Taxonomy" id="1763541"/>
    <lineage>
        <taxon>Bacteria</taxon>
        <taxon>Bacillati</taxon>
        <taxon>Actinomycetota</taxon>
        <taxon>Actinomycetes</taxon>
        <taxon>Streptosporangiales</taxon>
        <taxon>Thermomonosporaceae</taxon>
        <taxon>Actinomadura</taxon>
    </lineage>
</organism>
<evidence type="ECO:0000313" key="3">
    <source>
        <dbReference type="Proteomes" id="UP001595872"/>
    </source>
</evidence>
<dbReference type="PANTHER" id="PTHR43825:SF5">
    <property type="entry name" value="HYPOTHETICAL TRANSKETOLASE FAMILY PROTEIN"/>
    <property type="match status" value="1"/>
</dbReference>
<reference evidence="3" key="1">
    <citation type="journal article" date="2019" name="Int. J. Syst. Evol. Microbiol.">
        <title>The Global Catalogue of Microorganisms (GCM) 10K type strain sequencing project: providing services to taxonomists for standard genome sequencing and annotation.</title>
        <authorList>
            <consortium name="The Broad Institute Genomics Platform"/>
            <consortium name="The Broad Institute Genome Sequencing Center for Infectious Disease"/>
            <person name="Wu L."/>
            <person name="Ma J."/>
        </authorList>
    </citation>
    <scope>NUCLEOTIDE SEQUENCE [LARGE SCALE GENOMIC DNA]</scope>
    <source>
        <strain evidence="3">KLKA75</strain>
    </source>
</reference>